<dbReference type="GO" id="GO:0000175">
    <property type="term" value="F:3'-5'-RNA exonuclease activity"/>
    <property type="evidence" value="ECO:0007669"/>
    <property type="project" value="TreeGrafter"/>
</dbReference>
<protein>
    <recommendedName>
        <fullName evidence="1">Endonuclease/exonuclease/phosphatase domain-containing protein</fullName>
    </recommendedName>
</protein>
<dbReference type="PANTHER" id="PTHR12121:SF37">
    <property type="entry name" value="2',5'-PHOSPHODIESTERASE 12"/>
    <property type="match status" value="1"/>
</dbReference>
<accession>A0A9W7E677</accession>
<dbReference type="EMBL" id="BRXY01000110">
    <property type="protein sequence ID" value="GMH66635.1"/>
    <property type="molecule type" value="Genomic_DNA"/>
</dbReference>
<organism evidence="2 3">
    <name type="scientific">Triparma strigata</name>
    <dbReference type="NCBI Taxonomy" id="1606541"/>
    <lineage>
        <taxon>Eukaryota</taxon>
        <taxon>Sar</taxon>
        <taxon>Stramenopiles</taxon>
        <taxon>Ochrophyta</taxon>
        <taxon>Bolidophyceae</taxon>
        <taxon>Parmales</taxon>
        <taxon>Triparmaceae</taxon>
        <taxon>Triparma</taxon>
    </lineage>
</organism>
<dbReference type="GO" id="GO:0000288">
    <property type="term" value="P:nuclear-transcribed mRNA catabolic process, deadenylation-dependent decay"/>
    <property type="evidence" value="ECO:0007669"/>
    <property type="project" value="TreeGrafter"/>
</dbReference>
<dbReference type="AlphaFoldDB" id="A0A9W7E677"/>
<dbReference type="InterPro" id="IPR050410">
    <property type="entry name" value="CCR4/nocturin_mRNA_transcr"/>
</dbReference>
<feature type="domain" description="Endonuclease/exonuclease/phosphatase" evidence="1">
    <location>
        <begin position="36"/>
        <end position="303"/>
    </location>
</feature>
<dbReference type="PANTHER" id="PTHR12121">
    <property type="entry name" value="CARBON CATABOLITE REPRESSOR PROTEIN 4"/>
    <property type="match status" value="1"/>
</dbReference>
<comment type="caution">
    <text evidence="2">The sequence shown here is derived from an EMBL/GenBank/DDBJ whole genome shotgun (WGS) entry which is preliminary data.</text>
</comment>
<dbReference type="GO" id="GO:0005739">
    <property type="term" value="C:mitochondrion"/>
    <property type="evidence" value="ECO:0007669"/>
    <property type="project" value="TreeGrafter"/>
</dbReference>
<dbReference type="Gene3D" id="3.60.10.10">
    <property type="entry name" value="Endonuclease/exonuclease/phosphatase"/>
    <property type="match status" value="1"/>
</dbReference>
<keyword evidence="3" id="KW-1185">Reference proteome</keyword>
<evidence type="ECO:0000313" key="3">
    <source>
        <dbReference type="Proteomes" id="UP001165085"/>
    </source>
</evidence>
<sequence>MSYNLLADLYTSQTSSPLWTYLPPKFLTIFYRLPQLIHEIISTQPTVILLQEVDQKHYRNYIYPVLKKLGYEGTFGKKYGNQTEGLSTFYKLSPYITPTSPPTTSKLSSLYGPINSYLSSSPPLSSIMIEKLGTIYQLTTLNILSTPINICNVHLFYHPLADHIRLLQVKCVIRELDCCGDVVFGGDFNSDYRSGGVRLIEEGKVVEGMECWERVWRDLNTFTWNTSPSPVSTLLPLPLNSSSRFKLSSGVHSFTNYALDFIEQLDYIFVRGRNIRIVGHAECVGKEEVGDKAMPNERMGSDHLSVVCDLRIGGG</sequence>
<dbReference type="Proteomes" id="UP001165085">
    <property type="component" value="Unassembled WGS sequence"/>
</dbReference>
<name>A0A9W7E677_9STRA</name>
<dbReference type="InterPro" id="IPR036691">
    <property type="entry name" value="Endo/exonu/phosph_ase_sf"/>
</dbReference>
<proteinExistence type="predicted"/>
<gene>
    <name evidence="2" type="ORF">TrST_g10705</name>
</gene>
<dbReference type="OrthoDB" id="412787at2759"/>
<evidence type="ECO:0000313" key="2">
    <source>
        <dbReference type="EMBL" id="GMH66635.1"/>
    </source>
</evidence>
<dbReference type="Pfam" id="PF03372">
    <property type="entry name" value="Exo_endo_phos"/>
    <property type="match status" value="1"/>
</dbReference>
<dbReference type="SUPFAM" id="SSF56219">
    <property type="entry name" value="DNase I-like"/>
    <property type="match status" value="1"/>
</dbReference>
<dbReference type="InterPro" id="IPR005135">
    <property type="entry name" value="Endo/exonuclease/phosphatase"/>
</dbReference>
<evidence type="ECO:0000259" key="1">
    <source>
        <dbReference type="Pfam" id="PF03372"/>
    </source>
</evidence>
<reference evidence="3" key="1">
    <citation type="journal article" date="2023" name="Commun. Biol.">
        <title>Genome analysis of Parmales, the sister group of diatoms, reveals the evolutionary specialization of diatoms from phago-mixotrophs to photoautotrophs.</title>
        <authorList>
            <person name="Ban H."/>
            <person name="Sato S."/>
            <person name="Yoshikawa S."/>
            <person name="Yamada K."/>
            <person name="Nakamura Y."/>
            <person name="Ichinomiya M."/>
            <person name="Sato N."/>
            <person name="Blanc-Mathieu R."/>
            <person name="Endo H."/>
            <person name="Kuwata A."/>
            <person name="Ogata H."/>
        </authorList>
    </citation>
    <scope>NUCLEOTIDE SEQUENCE [LARGE SCALE GENOMIC DNA]</scope>
    <source>
        <strain evidence="3">NIES 3701</strain>
    </source>
</reference>